<evidence type="ECO:0000313" key="4">
    <source>
        <dbReference type="EMBL" id="CAD9604663.1"/>
    </source>
</evidence>
<dbReference type="PANTHER" id="PTHR13544">
    <property type="entry name" value="SELENOPROTEIN T"/>
    <property type="match status" value="1"/>
</dbReference>
<reference evidence="4" key="1">
    <citation type="submission" date="2021-01" db="EMBL/GenBank/DDBJ databases">
        <authorList>
            <person name="Corre E."/>
            <person name="Pelletier E."/>
            <person name="Niang G."/>
            <person name="Scheremetjew M."/>
            <person name="Finn R."/>
            <person name="Kale V."/>
            <person name="Holt S."/>
            <person name="Cochrane G."/>
            <person name="Meng A."/>
            <person name="Brown T."/>
            <person name="Cohen L."/>
        </authorList>
    </citation>
    <scope>NUCLEOTIDE SEQUENCE</scope>
    <source>
        <strain evidence="4">B650</strain>
    </source>
</reference>
<keyword evidence="3" id="KW-0472">Membrane</keyword>
<dbReference type="GO" id="GO:0045454">
    <property type="term" value="P:cell redox homeostasis"/>
    <property type="evidence" value="ECO:0007669"/>
    <property type="project" value="TreeGrafter"/>
</dbReference>
<organism evidence="4">
    <name type="scientific">Leptocylindrus danicus</name>
    <dbReference type="NCBI Taxonomy" id="163516"/>
    <lineage>
        <taxon>Eukaryota</taxon>
        <taxon>Sar</taxon>
        <taxon>Stramenopiles</taxon>
        <taxon>Ochrophyta</taxon>
        <taxon>Bacillariophyta</taxon>
        <taxon>Coscinodiscophyceae</taxon>
        <taxon>Chaetocerotophycidae</taxon>
        <taxon>Leptocylindrales</taxon>
        <taxon>Leptocylindraceae</taxon>
        <taxon>Leptocylindrus</taxon>
    </lineage>
</organism>
<sequence>MSRNYVQLRQFLEQNFPELEGNIHGSNYPPPEFAVYLSQLIGILQIFAMAAVFMGDAIWQFVPFMNGQPPGWWPQVKENPMLVVCTLFMGNSIANSMTTTGAFEVLLDGVVVFSKLETGRMPSGPEILQVFKGAGL</sequence>
<keyword evidence="1" id="KW-0732">Signal</keyword>
<dbReference type="Pfam" id="PF10262">
    <property type="entry name" value="Rdx"/>
    <property type="match status" value="1"/>
</dbReference>
<dbReference type="InterPro" id="IPR036249">
    <property type="entry name" value="Thioredoxin-like_sf"/>
</dbReference>
<dbReference type="Gene3D" id="3.40.30.10">
    <property type="entry name" value="Glutaredoxin"/>
    <property type="match status" value="1"/>
</dbReference>
<keyword evidence="2" id="KW-0676">Redox-active center</keyword>
<gene>
    <name evidence="4" type="ORF">LDAN0321_LOCUS17869</name>
</gene>
<proteinExistence type="predicted"/>
<feature type="transmembrane region" description="Helical" evidence="3">
    <location>
        <begin position="33"/>
        <end position="55"/>
    </location>
</feature>
<evidence type="ECO:0000256" key="2">
    <source>
        <dbReference type="ARBA" id="ARBA00023284"/>
    </source>
</evidence>
<name>A0A7S2PKB4_9STRA</name>
<dbReference type="SUPFAM" id="SSF52833">
    <property type="entry name" value="Thioredoxin-like"/>
    <property type="match status" value="1"/>
</dbReference>
<evidence type="ECO:0000256" key="1">
    <source>
        <dbReference type="ARBA" id="ARBA00022729"/>
    </source>
</evidence>
<dbReference type="InterPro" id="IPR011893">
    <property type="entry name" value="Selenoprotein_Rdx-typ"/>
</dbReference>
<dbReference type="InterPro" id="IPR019389">
    <property type="entry name" value="Selenoprotein_T"/>
</dbReference>
<evidence type="ECO:0000256" key="3">
    <source>
        <dbReference type="SAM" id="Phobius"/>
    </source>
</evidence>
<accession>A0A7S2PKB4</accession>
<dbReference type="AlphaFoldDB" id="A0A7S2PKB4"/>
<keyword evidence="3" id="KW-0812">Transmembrane</keyword>
<dbReference type="EMBL" id="HBGY01028869">
    <property type="protein sequence ID" value="CAD9604663.1"/>
    <property type="molecule type" value="Transcribed_RNA"/>
</dbReference>
<keyword evidence="3" id="KW-1133">Transmembrane helix</keyword>
<dbReference type="NCBIfam" id="TIGR02174">
    <property type="entry name" value="CXXU_selWTH"/>
    <property type="match status" value="1"/>
</dbReference>
<protein>
    <recommendedName>
        <fullName evidence="5">Selenoprotein T</fullName>
    </recommendedName>
</protein>
<evidence type="ECO:0008006" key="5">
    <source>
        <dbReference type="Google" id="ProtNLM"/>
    </source>
</evidence>
<dbReference type="GO" id="GO:0004791">
    <property type="term" value="F:thioredoxin-disulfide reductase (NADPH) activity"/>
    <property type="evidence" value="ECO:0007669"/>
    <property type="project" value="TreeGrafter"/>
</dbReference>
<dbReference type="GO" id="GO:0005789">
    <property type="term" value="C:endoplasmic reticulum membrane"/>
    <property type="evidence" value="ECO:0007669"/>
    <property type="project" value="TreeGrafter"/>
</dbReference>
<dbReference type="PANTHER" id="PTHR13544:SF0">
    <property type="entry name" value="THIOREDOXIN REDUCTASE-LIKE SELENOPROTEIN T"/>
    <property type="match status" value="1"/>
</dbReference>